<reference evidence="1 2" key="1">
    <citation type="submission" date="2018-12" db="EMBL/GenBank/DDBJ databases">
        <title>Flammeovirga pectinis sp. nov., isolated from the gut of the Korean scallop, Patinopecten yessoensis.</title>
        <authorList>
            <person name="Bae J.-W."/>
            <person name="Jeong Y.-S."/>
            <person name="Kang W."/>
        </authorList>
    </citation>
    <scope>NUCLEOTIDE SEQUENCE [LARGE SCALE GENOMIC DNA]</scope>
    <source>
        <strain evidence="1 2">L12M1</strain>
    </source>
</reference>
<dbReference type="RefSeq" id="WP_126615308.1">
    <property type="nucleotide sequence ID" value="NZ_CP034562.1"/>
</dbReference>
<gene>
    <name evidence="1" type="ORF">EI427_12995</name>
</gene>
<sequence>MKASSNIILTIFVFTIISCDSKKETGLVQGTHQYKEKKLSFFDPNETIFRDGKYQGYSYEKWLRKPQNLRMVHETLKKVGYDKLIDDYDLTSNPNLLWGYVNRPLNETIDSLLITYDLKDIESKYYREFWARRKSEGNKKVVFEITKELSKLLIKGQPVKYDGNMVNDTLYNLIKIKERNSTPSMDQAKWDFDYLKSIGLHGSAYNLLFENYFYQDISWDKQELLNELELDSINHRSRFWIEDDTK</sequence>
<dbReference type="AlphaFoldDB" id="A0A3Q9FPR5"/>
<dbReference type="PROSITE" id="PS51257">
    <property type="entry name" value="PROKAR_LIPOPROTEIN"/>
    <property type="match status" value="1"/>
</dbReference>
<protein>
    <submittedName>
        <fullName evidence="1">Uncharacterized protein</fullName>
    </submittedName>
</protein>
<dbReference type="KEGG" id="fll:EI427_12995"/>
<dbReference type="Proteomes" id="UP000267268">
    <property type="component" value="Chromosome 1"/>
</dbReference>
<keyword evidence="2" id="KW-1185">Reference proteome</keyword>
<proteinExistence type="predicted"/>
<organism evidence="1 2">
    <name type="scientific">Flammeovirga pectinis</name>
    <dbReference type="NCBI Taxonomy" id="2494373"/>
    <lineage>
        <taxon>Bacteria</taxon>
        <taxon>Pseudomonadati</taxon>
        <taxon>Bacteroidota</taxon>
        <taxon>Cytophagia</taxon>
        <taxon>Cytophagales</taxon>
        <taxon>Flammeovirgaceae</taxon>
        <taxon>Flammeovirga</taxon>
    </lineage>
</organism>
<dbReference type="EMBL" id="CP034562">
    <property type="protein sequence ID" value="AZQ63122.1"/>
    <property type="molecule type" value="Genomic_DNA"/>
</dbReference>
<name>A0A3Q9FPR5_9BACT</name>
<evidence type="ECO:0000313" key="2">
    <source>
        <dbReference type="Proteomes" id="UP000267268"/>
    </source>
</evidence>
<accession>A0A3Q9FPR5</accession>
<evidence type="ECO:0000313" key="1">
    <source>
        <dbReference type="EMBL" id="AZQ63122.1"/>
    </source>
</evidence>
<dbReference type="OrthoDB" id="1420631at2"/>